<feature type="transmembrane region" description="Helical" evidence="2">
    <location>
        <begin position="171"/>
        <end position="191"/>
    </location>
</feature>
<feature type="transmembrane region" description="Helical" evidence="2">
    <location>
        <begin position="49"/>
        <end position="69"/>
    </location>
</feature>
<name>A0ABU1JMY7_9PROT</name>
<feature type="transmembrane region" description="Helical" evidence="2">
    <location>
        <begin position="293"/>
        <end position="313"/>
    </location>
</feature>
<dbReference type="PANTHER" id="PTHR23028">
    <property type="entry name" value="ACETYLTRANSFERASE"/>
    <property type="match status" value="1"/>
</dbReference>
<feature type="transmembrane region" description="Helical" evidence="2">
    <location>
        <begin position="12"/>
        <end position="29"/>
    </location>
</feature>
<feature type="transmembrane region" description="Helical" evidence="2">
    <location>
        <begin position="197"/>
        <end position="212"/>
    </location>
</feature>
<protein>
    <submittedName>
        <fullName evidence="4">Exopolysaccharide production protein ExoZ</fullName>
    </submittedName>
</protein>
<feature type="transmembrane region" description="Helical" evidence="2">
    <location>
        <begin position="145"/>
        <end position="164"/>
    </location>
</feature>
<keyword evidence="2" id="KW-0812">Transmembrane</keyword>
<feature type="region of interest" description="Disordered" evidence="1">
    <location>
        <begin position="355"/>
        <end position="376"/>
    </location>
</feature>
<feature type="domain" description="Acyltransferase 3" evidence="3">
    <location>
        <begin position="9"/>
        <end position="334"/>
    </location>
</feature>
<dbReference type="Proteomes" id="UP001262410">
    <property type="component" value="Unassembled WGS sequence"/>
</dbReference>
<sequence>MKKQSGNIVSLQILRGFAASMIVIGHNNYSATTLADPSAGFPLFGWTELLSTGVDIFFVLSGFIMMLVAEKKPRRSEFLASRIARVVPIYWFYTLLLVAAAIIAPSILRWTTLTPELVLKSLFFIPYHHPVDGKIQPLLAQGWTLHYEMLFYIVFAALISLSAAARIGATLLIFAALLALPAIFGSGAAIVDFLSDTIILEFAAGMALHVVYRRGWVTPQAAAAAAVALIAIVWGLGSGALAPLAAGYDQQQVRFLFWGIPAVLSVFVFLSLPTPNNLIVRFLRQIGDASYTMYLCHTFIIGVMTTIWAKLGFTPGPAFTLGVVFPVVVVGSLVAYAVIERPLLGIARKLMLPRGRRNAPPRQQPTVTAACAPSPE</sequence>
<comment type="caution">
    <text evidence="4">The sequence shown here is derived from an EMBL/GenBank/DDBJ whole genome shotgun (WGS) entry which is preliminary data.</text>
</comment>
<organism evidence="4 5">
    <name type="scientific">Inquilinus ginsengisoli</name>
    <dbReference type="NCBI Taxonomy" id="363840"/>
    <lineage>
        <taxon>Bacteria</taxon>
        <taxon>Pseudomonadati</taxon>
        <taxon>Pseudomonadota</taxon>
        <taxon>Alphaproteobacteria</taxon>
        <taxon>Rhodospirillales</taxon>
        <taxon>Rhodospirillaceae</taxon>
        <taxon>Inquilinus</taxon>
    </lineage>
</organism>
<feature type="transmembrane region" description="Helical" evidence="2">
    <location>
        <begin position="252"/>
        <end position="272"/>
    </location>
</feature>
<dbReference type="RefSeq" id="WP_309794378.1">
    <property type="nucleotide sequence ID" value="NZ_JAVDPW010000004.1"/>
</dbReference>
<evidence type="ECO:0000256" key="1">
    <source>
        <dbReference type="SAM" id="MobiDB-lite"/>
    </source>
</evidence>
<keyword evidence="2" id="KW-1133">Transmembrane helix</keyword>
<gene>
    <name evidence="4" type="ORF">E9232_002506</name>
</gene>
<dbReference type="InterPro" id="IPR002656">
    <property type="entry name" value="Acyl_transf_3_dom"/>
</dbReference>
<keyword evidence="2" id="KW-0472">Membrane</keyword>
<evidence type="ECO:0000259" key="3">
    <source>
        <dbReference type="Pfam" id="PF01757"/>
    </source>
</evidence>
<feature type="transmembrane region" description="Helical" evidence="2">
    <location>
        <begin position="90"/>
        <end position="108"/>
    </location>
</feature>
<evidence type="ECO:0000256" key="2">
    <source>
        <dbReference type="SAM" id="Phobius"/>
    </source>
</evidence>
<keyword evidence="5" id="KW-1185">Reference proteome</keyword>
<feature type="transmembrane region" description="Helical" evidence="2">
    <location>
        <begin position="319"/>
        <end position="339"/>
    </location>
</feature>
<accession>A0ABU1JMY7</accession>
<dbReference type="EMBL" id="JAVDPW010000004">
    <property type="protein sequence ID" value="MDR6289985.1"/>
    <property type="molecule type" value="Genomic_DNA"/>
</dbReference>
<dbReference type="InterPro" id="IPR050879">
    <property type="entry name" value="Acyltransferase_3"/>
</dbReference>
<dbReference type="Pfam" id="PF01757">
    <property type="entry name" value="Acyl_transf_3"/>
    <property type="match status" value="1"/>
</dbReference>
<proteinExistence type="predicted"/>
<dbReference type="PANTHER" id="PTHR23028:SF131">
    <property type="entry name" value="BLR2367 PROTEIN"/>
    <property type="match status" value="1"/>
</dbReference>
<evidence type="ECO:0000313" key="4">
    <source>
        <dbReference type="EMBL" id="MDR6289985.1"/>
    </source>
</evidence>
<feature type="transmembrane region" description="Helical" evidence="2">
    <location>
        <begin position="224"/>
        <end position="246"/>
    </location>
</feature>
<reference evidence="4 5" key="1">
    <citation type="submission" date="2023-07" db="EMBL/GenBank/DDBJ databases">
        <title>Sorghum-associated microbial communities from plants grown in Nebraska, USA.</title>
        <authorList>
            <person name="Schachtman D."/>
        </authorList>
    </citation>
    <scope>NUCLEOTIDE SEQUENCE [LARGE SCALE GENOMIC DNA]</scope>
    <source>
        <strain evidence="4 5">584</strain>
    </source>
</reference>
<evidence type="ECO:0000313" key="5">
    <source>
        <dbReference type="Proteomes" id="UP001262410"/>
    </source>
</evidence>